<feature type="compositionally biased region" description="Low complexity" evidence="1">
    <location>
        <begin position="56"/>
        <end position="95"/>
    </location>
</feature>
<feature type="compositionally biased region" description="Polar residues" evidence="1">
    <location>
        <begin position="613"/>
        <end position="628"/>
    </location>
</feature>
<dbReference type="AlphaFoldDB" id="A0AA88GS78"/>
<feature type="region of interest" description="Disordered" evidence="1">
    <location>
        <begin position="803"/>
        <end position="928"/>
    </location>
</feature>
<dbReference type="GeneID" id="68095661"/>
<protein>
    <submittedName>
        <fullName evidence="2">Uncharacterized protein</fullName>
    </submittedName>
</protein>
<dbReference type="Proteomes" id="UP000816034">
    <property type="component" value="Unassembled WGS sequence"/>
</dbReference>
<feature type="compositionally biased region" description="Polar residues" evidence="1">
    <location>
        <begin position="667"/>
        <end position="687"/>
    </location>
</feature>
<feature type="compositionally biased region" description="Low complexity" evidence="1">
    <location>
        <begin position="168"/>
        <end position="187"/>
    </location>
</feature>
<dbReference type="EMBL" id="PYSW02000017">
    <property type="protein sequence ID" value="KAG2386057.1"/>
    <property type="molecule type" value="Genomic_DNA"/>
</dbReference>
<reference evidence="2 3" key="1">
    <citation type="journal article" date="2018" name="BMC Genomics">
        <title>The genome of Naegleria lovaniensis, the basis for a comparative approach to unravel pathogenicity factors of the human pathogenic amoeba N. fowleri.</title>
        <authorList>
            <person name="Liechti N."/>
            <person name="Schurch N."/>
            <person name="Bruggmann R."/>
            <person name="Wittwer M."/>
        </authorList>
    </citation>
    <scope>NUCLEOTIDE SEQUENCE [LARGE SCALE GENOMIC DNA]</scope>
    <source>
        <strain evidence="2 3">ATCC 30569</strain>
    </source>
</reference>
<feature type="compositionally biased region" description="Polar residues" evidence="1">
    <location>
        <begin position="13"/>
        <end position="25"/>
    </location>
</feature>
<evidence type="ECO:0000256" key="1">
    <source>
        <dbReference type="SAM" id="MobiDB-lite"/>
    </source>
</evidence>
<gene>
    <name evidence="2" type="ORF">C9374_003206</name>
</gene>
<sequence length="928" mass="102197">MSFVWRNVVKPPTTANPGSSVINHNTSGASSSSGGTSPATFSPTMMTNNGSARNLSTTTTTANIPSNTITTKTASSSTKTTGGSTTAGSSSTTAKRGPKKKEPETSTPFFATSFIPLHSASLKGITPLMSSKPVSQQPFIAMSNASLNSMPPFPTSSKQAYDSEDDMLSYSSNSSDSDSGSSSGDSESSNDDSYESSSSTSSEKLKKKKKPKKKTLKKETSTTKKKTNSMVPPPPPPAAAMTEKPSEKKEGKKIDEKPEKKRKTKKKEKDSTQPVELSTKTDEKVAEKSKKVADIKPTSTTPLSTTTTNTATTPSATATTTTATSTPKPKRKYTRKKDKEAAAATKDQDGTNVEKEPSPAKKKRKAKSKSAEGDSTTTTPKKKKTKTAAVVTPPVTSTASTTPMKEATSSASLATILPKSTLEKKQKDTNIYATEDDERLFIMDRYEFQASKSLKKIEDPPFFSKNYSHDKLRDDIYGLPWCFVKESEINGADKSNNFMPNSYLEHVVNEHHNIFSEDAVDNDMDDDIEMKTAKQENDPIYEPVSISGYDCLIPIELIQNPQLFKTIFSMHTWNNVLKEHHRMYLKQFLPPCLFTNTTNHTMIDRMSSSLKNETITDNSLNPETSTLSNEKDHTEKKHFDISESREEELREWQQLMNGSSVRHKKSTISSSGQTNSPSPLVKNSVTPKPSEPEILTRTLSQLFNQTSLLFNQPNYTTKLIQGITRGEYHPSVQLEKQQLSYLRSINLRMEYHLYVECELMAKRKLSAQLKIKNLNLTIPAILMKPTKKTILAIEDQKRKMAERNNNIPIPQVPSSLMLDQQGGSMEPPSSSNASTVVNASQQQQSTTSQIEPVASSTPSKETDSKSTKSSQAPSTLTPVKERKKPGPKPKKKKEGEPVVFEFVSFKVSGNPPPEEKEVISKSKRKSNK</sequence>
<evidence type="ECO:0000313" key="3">
    <source>
        <dbReference type="Proteomes" id="UP000816034"/>
    </source>
</evidence>
<keyword evidence="3" id="KW-1185">Reference proteome</keyword>
<feature type="compositionally biased region" description="Polar residues" evidence="1">
    <location>
        <begin position="145"/>
        <end position="160"/>
    </location>
</feature>
<feature type="compositionally biased region" description="Low complexity" evidence="1">
    <location>
        <begin position="297"/>
        <end position="327"/>
    </location>
</feature>
<feature type="compositionally biased region" description="Low complexity" evidence="1">
    <location>
        <begin position="26"/>
        <end position="44"/>
    </location>
</feature>
<comment type="caution">
    <text evidence="2">The sequence shown here is derived from an EMBL/GenBank/DDBJ whole genome shotgun (WGS) entry which is preliminary data.</text>
</comment>
<name>A0AA88GS78_NAELO</name>
<evidence type="ECO:0000313" key="2">
    <source>
        <dbReference type="EMBL" id="KAG2386057.1"/>
    </source>
</evidence>
<feature type="compositionally biased region" description="Basic and acidic residues" evidence="1">
    <location>
        <begin position="629"/>
        <end position="651"/>
    </location>
</feature>
<feature type="compositionally biased region" description="Basic and acidic residues" evidence="1">
    <location>
        <begin position="279"/>
        <end position="294"/>
    </location>
</feature>
<feature type="region of interest" description="Disordered" evidence="1">
    <location>
        <begin position="145"/>
        <end position="412"/>
    </location>
</feature>
<proteinExistence type="predicted"/>
<feature type="compositionally biased region" description="Basic and acidic residues" evidence="1">
    <location>
        <begin position="337"/>
        <end position="359"/>
    </location>
</feature>
<dbReference type="RefSeq" id="XP_044550050.1">
    <property type="nucleotide sequence ID" value="XM_044692709.1"/>
</dbReference>
<feature type="compositionally biased region" description="Basic residues" evidence="1">
    <location>
        <begin position="881"/>
        <end position="892"/>
    </location>
</feature>
<accession>A0AA88GS78</accession>
<feature type="compositionally biased region" description="Low complexity" evidence="1">
    <location>
        <begin position="387"/>
        <end position="402"/>
    </location>
</feature>
<feature type="compositionally biased region" description="Basic and acidic residues" evidence="1">
    <location>
        <begin position="244"/>
        <end position="259"/>
    </location>
</feature>
<feature type="compositionally biased region" description="Basic residues" evidence="1">
    <location>
        <begin position="205"/>
        <end position="216"/>
    </location>
</feature>
<feature type="compositionally biased region" description="Polar residues" evidence="1">
    <location>
        <begin position="803"/>
        <end position="823"/>
    </location>
</feature>
<feature type="region of interest" description="Disordered" evidence="1">
    <location>
        <begin position="1"/>
        <end position="107"/>
    </location>
</feature>
<feature type="compositionally biased region" description="Polar residues" evidence="1">
    <location>
        <begin position="45"/>
        <end position="55"/>
    </location>
</feature>
<feature type="compositionally biased region" description="Low complexity" evidence="1">
    <location>
        <begin position="827"/>
        <end position="859"/>
    </location>
</feature>
<feature type="region of interest" description="Disordered" evidence="1">
    <location>
        <begin position="613"/>
        <end position="691"/>
    </location>
</feature>
<organism evidence="2 3">
    <name type="scientific">Naegleria lovaniensis</name>
    <name type="common">Amoeba</name>
    <dbReference type="NCBI Taxonomy" id="51637"/>
    <lineage>
        <taxon>Eukaryota</taxon>
        <taxon>Discoba</taxon>
        <taxon>Heterolobosea</taxon>
        <taxon>Tetramitia</taxon>
        <taxon>Eutetramitia</taxon>
        <taxon>Vahlkampfiidae</taxon>
        <taxon>Naegleria</taxon>
    </lineage>
</organism>